<evidence type="ECO:0000259" key="1">
    <source>
        <dbReference type="Pfam" id="PF00534"/>
    </source>
</evidence>
<dbReference type="Proteomes" id="UP001238603">
    <property type="component" value="Unassembled WGS sequence"/>
</dbReference>
<gene>
    <name evidence="3" type="ORF">QRD43_18945</name>
</gene>
<comment type="caution">
    <text evidence="3">The sequence shown here is derived from an EMBL/GenBank/DDBJ whole genome shotgun (WGS) entry which is preliminary data.</text>
</comment>
<proteinExistence type="predicted"/>
<keyword evidence="4" id="KW-1185">Reference proteome</keyword>
<dbReference type="RefSeq" id="WP_285984067.1">
    <property type="nucleotide sequence ID" value="NZ_JASVDS010000006.1"/>
</dbReference>
<protein>
    <submittedName>
        <fullName evidence="3">TIGR03088 family PEP-CTERM/XrtA system glycosyltransferase</fullName>
    </submittedName>
</protein>
<dbReference type="SUPFAM" id="SSF53756">
    <property type="entry name" value="UDP-Glycosyltransferase/glycogen phosphorylase"/>
    <property type="match status" value="1"/>
</dbReference>
<organism evidence="3 4">
    <name type="scientific">Roseateles subflavus</name>
    <dbReference type="NCBI Taxonomy" id="3053353"/>
    <lineage>
        <taxon>Bacteria</taxon>
        <taxon>Pseudomonadati</taxon>
        <taxon>Pseudomonadota</taxon>
        <taxon>Betaproteobacteria</taxon>
        <taxon>Burkholderiales</taxon>
        <taxon>Sphaerotilaceae</taxon>
        <taxon>Roseateles</taxon>
    </lineage>
</organism>
<dbReference type="EMBL" id="JASVDS010000006">
    <property type="protein sequence ID" value="MDL5033990.1"/>
    <property type="molecule type" value="Genomic_DNA"/>
</dbReference>
<accession>A0ABT7LQJ6</accession>
<dbReference type="Pfam" id="PF00534">
    <property type="entry name" value="Glycos_transf_1"/>
    <property type="match status" value="1"/>
</dbReference>
<evidence type="ECO:0000259" key="2">
    <source>
        <dbReference type="Pfam" id="PF13439"/>
    </source>
</evidence>
<dbReference type="Gene3D" id="3.40.50.2000">
    <property type="entry name" value="Glycogen Phosphorylase B"/>
    <property type="match status" value="2"/>
</dbReference>
<reference evidence="3 4" key="1">
    <citation type="submission" date="2023-06" db="EMBL/GenBank/DDBJ databases">
        <title>Pelomonas sp. APW6 16S ribosomal RNA gene genome sequencing and assembly.</title>
        <authorList>
            <person name="Woo H."/>
        </authorList>
    </citation>
    <scope>NUCLEOTIDE SEQUENCE [LARGE SCALE GENOMIC DNA]</scope>
    <source>
        <strain evidence="3 4">APW6</strain>
    </source>
</reference>
<name>A0ABT7LQJ6_9BURK</name>
<dbReference type="PANTHER" id="PTHR12526">
    <property type="entry name" value="GLYCOSYLTRANSFERASE"/>
    <property type="match status" value="1"/>
</dbReference>
<dbReference type="NCBIfam" id="TIGR03088">
    <property type="entry name" value="stp2"/>
    <property type="match status" value="1"/>
</dbReference>
<feature type="domain" description="Glycosyltransferase subfamily 4-like N-terminal" evidence="2">
    <location>
        <begin position="19"/>
        <end position="179"/>
    </location>
</feature>
<dbReference type="InterPro" id="IPR028098">
    <property type="entry name" value="Glyco_trans_4-like_N"/>
</dbReference>
<dbReference type="Pfam" id="PF13439">
    <property type="entry name" value="Glyco_transf_4"/>
    <property type="match status" value="1"/>
</dbReference>
<feature type="domain" description="Glycosyl transferase family 1" evidence="1">
    <location>
        <begin position="198"/>
        <end position="359"/>
    </location>
</feature>
<evidence type="ECO:0000313" key="4">
    <source>
        <dbReference type="Proteomes" id="UP001238603"/>
    </source>
</evidence>
<sequence length="397" mass="43722">MKTDSRLHVMHLLYRFSSGGLENVVTQLINGLPRDRFRHTLVALTEVDAVYRSRIEVPDVQCIALDKQPGGPIPYWPQAWRLFREQAPDVLHSCNLAALDFAPMAALARVPRRIHAEHGWDVSDPGGSNLRNRRNRRLMAPFVQDFVAVSDQVHDYLRDAIRVPAHRIHLITNGVDTERFRPPRPGEAWPADLPFRPQEHLLVGTVGRMDPVKDQSRLVAAFAELQRLDDEACRRARLVLVGEGPLRQALGEQVAQLGLQDRVCFAGQRQDVPAVLRALDVFVLNSVTEGTSCALQEALATGMGIVATTVGGNAAVLGEGSAGLLVPPSDTAALVQGLRQALNRQLDGAARQSQQTAARERALQAYSLQAMLGHYERLFTRPAGASARTGQKVQVQR</sequence>
<dbReference type="InterPro" id="IPR001296">
    <property type="entry name" value="Glyco_trans_1"/>
</dbReference>
<evidence type="ECO:0000313" key="3">
    <source>
        <dbReference type="EMBL" id="MDL5033990.1"/>
    </source>
</evidence>
<dbReference type="InterPro" id="IPR017522">
    <property type="entry name" value="Sugar_tfrase_PEP-CTERM_Stp2"/>
</dbReference>